<dbReference type="PANTHER" id="PTHR35369:SF3">
    <property type="entry name" value="TRANSLESION DNA SYNTHESIS-ASSOCIATED PROTEIN IMUA"/>
    <property type="match status" value="1"/>
</dbReference>
<dbReference type="InterPro" id="IPR050356">
    <property type="entry name" value="SulA_CellDiv_inhibitor"/>
</dbReference>
<name>A0A1Y0IAE1_9GAMM</name>
<dbReference type="AlphaFoldDB" id="A0A1Y0IAE1"/>
<dbReference type="GO" id="GO:0051301">
    <property type="term" value="P:cell division"/>
    <property type="evidence" value="ECO:0007669"/>
    <property type="project" value="UniProtKB-KW"/>
</dbReference>
<reference evidence="2 3" key="1">
    <citation type="submission" date="2017-05" db="EMBL/GenBank/DDBJ databases">
        <title>Genomic insights into alkan degradation activity of Oleiphilus messinensis.</title>
        <authorList>
            <person name="Kozyavkin S.A."/>
            <person name="Slesarev A.I."/>
            <person name="Golyshin P.N."/>
            <person name="Korzhenkov A."/>
            <person name="Golyshina O.N."/>
            <person name="Toshchakov S.V."/>
        </authorList>
    </citation>
    <scope>NUCLEOTIDE SEQUENCE [LARGE SCALE GENOMIC DNA]</scope>
    <source>
        <strain evidence="2 3">ME102</strain>
    </source>
</reference>
<proteinExistence type="predicted"/>
<dbReference type="PANTHER" id="PTHR35369">
    <property type="entry name" value="BLR3025 PROTEIN-RELATED"/>
    <property type="match status" value="1"/>
</dbReference>
<evidence type="ECO:0000313" key="3">
    <source>
        <dbReference type="Proteomes" id="UP000196027"/>
    </source>
</evidence>
<protein>
    <submittedName>
        <fullName evidence="2">SOS cell division inhibitor SulA</fullName>
    </submittedName>
</protein>
<accession>A0A1Y0IAE1</accession>
<dbReference type="EMBL" id="CP021425">
    <property type="protein sequence ID" value="ARU57129.1"/>
    <property type="molecule type" value="Genomic_DNA"/>
</dbReference>
<dbReference type="Gene3D" id="3.40.50.300">
    <property type="entry name" value="P-loop containing nucleotide triphosphate hydrolases"/>
    <property type="match status" value="1"/>
</dbReference>
<dbReference type="KEGG" id="ome:OLMES_3086"/>
<keyword evidence="3" id="KW-1185">Reference proteome</keyword>
<keyword evidence="1" id="KW-0227">DNA damage</keyword>
<dbReference type="Proteomes" id="UP000196027">
    <property type="component" value="Chromosome"/>
</dbReference>
<sequence length="268" mass="30282">MVFMNLEAHTLPQILAQTDRDKKALNKHEEPTSIRQLLDNTTLWRGSNTETPQSCVSTGIRDLDALLPGNGWPQYGVFELLTPGSDEIRFTNKLQETGIQLLLPRLKAIQEKRWILWVSPPYIPYAPGLDFHMVDYRNVLVVHCRPHEQLWTIEQGLKSGACSVVLGWPNQHLSTAQLKRLHLAAITGKSQGFLLRPSIHAQNPSPCPVRIEICPTKPPRSCNSTNTLEMTRNFNISVKILKRRGAWPLLSPQQLTLTTYPVSELAQC</sequence>
<gene>
    <name evidence="2" type="ORF">OLMES_3086</name>
</gene>
<evidence type="ECO:0000313" key="2">
    <source>
        <dbReference type="EMBL" id="ARU57129.1"/>
    </source>
</evidence>
<dbReference type="InterPro" id="IPR027417">
    <property type="entry name" value="P-loop_NTPase"/>
</dbReference>
<organism evidence="2 3">
    <name type="scientific">Oleiphilus messinensis</name>
    <dbReference type="NCBI Taxonomy" id="141451"/>
    <lineage>
        <taxon>Bacteria</taxon>
        <taxon>Pseudomonadati</taxon>
        <taxon>Pseudomonadota</taxon>
        <taxon>Gammaproteobacteria</taxon>
        <taxon>Oceanospirillales</taxon>
        <taxon>Oleiphilaceae</taxon>
        <taxon>Oleiphilus</taxon>
    </lineage>
</organism>
<keyword evidence="2" id="KW-0131">Cell cycle</keyword>
<keyword evidence="2" id="KW-0132">Cell division</keyword>
<evidence type="ECO:0000256" key="1">
    <source>
        <dbReference type="ARBA" id="ARBA00022763"/>
    </source>
</evidence>
<dbReference type="GO" id="GO:0006281">
    <property type="term" value="P:DNA repair"/>
    <property type="evidence" value="ECO:0007669"/>
    <property type="project" value="TreeGrafter"/>
</dbReference>
<dbReference type="SUPFAM" id="SSF52540">
    <property type="entry name" value="P-loop containing nucleoside triphosphate hydrolases"/>
    <property type="match status" value="1"/>
</dbReference>